<dbReference type="eggNOG" id="COG1493">
    <property type="taxonomic scope" value="Bacteria"/>
</dbReference>
<dbReference type="AlphaFoldDB" id="H1Y2B0"/>
<dbReference type="Proteomes" id="UP000002774">
    <property type="component" value="Chromosome"/>
</dbReference>
<keyword evidence="1" id="KW-0808">Transferase</keyword>
<dbReference type="SUPFAM" id="SSF53795">
    <property type="entry name" value="PEP carboxykinase-like"/>
    <property type="match status" value="1"/>
</dbReference>
<gene>
    <name evidence="1" type="ORF">Mucpa_3792</name>
</gene>
<sequence length="299" mass="33459">MYHYWGFGLHILSEIEFPELLPFEFDVPDVTIRLGKTPETLEGDDVVHRVRISMSPNEYLLKIHDIANYYVSGGKKVLVEIFPGADEKSVRLFMLSSAMAAVLHQRNLIPLHASGIFHKNGVVLFCGQSGAGKSTLVTALQQQGHHIFTDDVCVLYPQSDGSINATSSYPMAKLWADSLTRIGITSTEENRIRPQLPKYARFFHDSFVTDSLPVKAVFVLERSAQITNAELTGLSKLEAFEKLQANAYRPAHIDAMGKRKLHFSFTSSLAASTMIYKISRPDNNDSVKQLIELITSRLM</sequence>
<name>H1Y2B0_9SPHI</name>
<evidence type="ECO:0000313" key="2">
    <source>
        <dbReference type="Proteomes" id="UP000002774"/>
    </source>
</evidence>
<dbReference type="Gene3D" id="3.40.50.300">
    <property type="entry name" value="P-loop containing nucleotide triphosphate hydrolases"/>
    <property type="match status" value="1"/>
</dbReference>
<dbReference type="PROSITE" id="PS00675">
    <property type="entry name" value="SIGMA54_INTERACT_1"/>
    <property type="match status" value="1"/>
</dbReference>
<dbReference type="RefSeq" id="WP_008508512.1">
    <property type="nucleotide sequence ID" value="NZ_CM001403.1"/>
</dbReference>
<keyword evidence="2" id="KW-1185">Reference proteome</keyword>
<protein>
    <submittedName>
        <fullName evidence="1">HPr kinase</fullName>
    </submittedName>
</protein>
<dbReference type="HOGENOM" id="CLU_073290_1_0_10"/>
<dbReference type="OrthoDB" id="5430844at2"/>
<dbReference type="EMBL" id="CM001403">
    <property type="protein sequence ID" value="EHQ27890.1"/>
    <property type="molecule type" value="Genomic_DNA"/>
</dbReference>
<accession>H1Y2B0</accession>
<keyword evidence="1" id="KW-0418">Kinase</keyword>
<dbReference type="STRING" id="714943.Mucpa_3792"/>
<dbReference type="InterPro" id="IPR025662">
    <property type="entry name" value="Sigma_54_int_dom_ATP-bd_1"/>
</dbReference>
<reference evidence="1" key="1">
    <citation type="submission" date="2011-09" db="EMBL/GenBank/DDBJ databases">
        <title>The permanent draft genome of Mucilaginibacter paludis DSM 18603.</title>
        <authorList>
            <consortium name="US DOE Joint Genome Institute (JGI-PGF)"/>
            <person name="Lucas S."/>
            <person name="Han J."/>
            <person name="Lapidus A."/>
            <person name="Bruce D."/>
            <person name="Goodwin L."/>
            <person name="Pitluck S."/>
            <person name="Peters L."/>
            <person name="Kyrpides N."/>
            <person name="Mavromatis K."/>
            <person name="Ivanova N."/>
            <person name="Mikhailova N."/>
            <person name="Held B."/>
            <person name="Detter J.C."/>
            <person name="Tapia R."/>
            <person name="Han C."/>
            <person name="Land M."/>
            <person name="Hauser L."/>
            <person name="Markowitz V."/>
            <person name="Cheng J.-F."/>
            <person name="Hugenholtz P."/>
            <person name="Woyke T."/>
            <person name="Wu D."/>
            <person name="Tindall B."/>
            <person name="Brambilla E."/>
            <person name="Klenk H.-P."/>
            <person name="Eisen J.A."/>
        </authorList>
    </citation>
    <scope>NUCLEOTIDE SEQUENCE [LARGE SCALE GENOMIC DNA]</scope>
    <source>
        <strain evidence="1">DSM 18603</strain>
    </source>
</reference>
<organism evidence="1 2">
    <name type="scientific">Mucilaginibacter paludis DSM 18603</name>
    <dbReference type="NCBI Taxonomy" id="714943"/>
    <lineage>
        <taxon>Bacteria</taxon>
        <taxon>Pseudomonadati</taxon>
        <taxon>Bacteroidota</taxon>
        <taxon>Sphingobacteriia</taxon>
        <taxon>Sphingobacteriales</taxon>
        <taxon>Sphingobacteriaceae</taxon>
        <taxon>Mucilaginibacter</taxon>
    </lineage>
</organism>
<evidence type="ECO:0000313" key="1">
    <source>
        <dbReference type="EMBL" id="EHQ27890.1"/>
    </source>
</evidence>
<dbReference type="InterPro" id="IPR027417">
    <property type="entry name" value="P-loop_NTPase"/>
</dbReference>
<proteinExistence type="predicted"/>
<dbReference type="GO" id="GO:0016301">
    <property type="term" value="F:kinase activity"/>
    <property type="evidence" value="ECO:0007669"/>
    <property type="project" value="UniProtKB-KW"/>
</dbReference>